<reference evidence="5" key="1">
    <citation type="submission" date="2020-10" db="EMBL/GenBank/DDBJ databases">
        <authorList>
            <person name="Gilroy R."/>
        </authorList>
    </citation>
    <scope>NUCLEOTIDE SEQUENCE</scope>
    <source>
        <strain evidence="5">ChiSxjej1B13-7958</strain>
    </source>
</reference>
<dbReference type="PANTHER" id="PTHR43280">
    <property type="entry name" value="ARAC-FAMILY TRANSCRIPTIONAL REGULATOR"/>
    <property type="match status" value="1"/>
</dbReference>
<dbReference type="InterPro" id="IPR018060">
    <property type="entry name" value="HTH_AraC"/>
</dbReference>
<dbReference type="Proteomes" id="UP000824242">
    <property type="component" value="Unassembled WGS sequence"/>
</dbReference>
<protein>
    <submittedName>
        <fullName evidence="5">Helix-turn-helix domain-containing protein</fullName>
    </submittedName>
</protein>
<accession>A0A9D1ANH4</accession>
<evidence type="ECO:0000256" key="3">
    <source>
        <dbReference type="ARBA" id="ARBA00023163"/>
    </source>
</evidence>
<feature type="domain" description="HTH araC/xylS-type" evidence="4">
    <location>
        <begin position="195"/>
        <end position="293"/>
    </location>
</feature>
<gene>
    <name evidence="5" type="ORF">IAB89_06765</name>
</gene>
<dbReference type="InterPro" id="IPR009057">
    <property type="entry name" value="Homeodomain-like_sf"/>
</dbReference>
<dbReference type="EMBL" id="DVGZ01000072">
    <property type="protein sequence ID" value="HIR47347.1"/>
    <property type="molecule type" value="Genomic_DNA"/>
</dbReference>
<dbReference type="SUPFAM" id="SSF51182">
    <property type="entry name" value="RmlC-like cupins"/>
    <property type="match status" value="1"/>
</dbReference>
<keyword evidence="3" id="KW-0804">Transcription</keyword>
<dbReference type="InterPro" id="IPR011051">
    <property type="entry name" value="RmlC_Cupin_sf"/>
</dbReference>
<dbReference type="PANTHER" id="PTHR43280:SF2">
    <property type="entry name" value="HTH-TYPE TRANSCRIPTIONAL REGULATOR EXSA"/>
    <property type="match status" value="1"/>
</dbReference>
<evidence type="ECO:0000259" key="4">
    <source>
        <dbReference type="PROSITE" id="PS01124"/>
    </source>
</evidence>
<dbReference type="InterPro" id="IPR014710">
    <property type="entry name" value="RmlC-like_jellyroll"/>
</dbReference>
<dbReference type="Pfam" id="PF12833">
    <property type="entry name" value="HTH_18"/>
    <property type="match status" value="1"/>
</dbReference>
<dbReference type="SMART" id="SM00342">
    <property type="entry name" value="HTH_ARAC"/>
    <property type="match status" value="1"/>
</dbReference>
<proteinExistence type="predicted"/>
<name>A0A9D1ANH4_9FIRM</name>
<dbReference type="SUPFAM" id="SSF46689">
    <property type="entry name" value="Homeodomain-like"/>
    <property type="match status" value="2"/>
</dbReference>
<dbReference type="Pfam" id="PF07883">
    <property type="entry name" value="Cupin_2"/>
    <property type="match status" value="1"/>
</dbReference>
<dbReference type="GO" id="GO:0003700">
    <property type="term" value="F:DNA-binding transcription factor activity"/>
    <property type="evidence" value="ECO:0007669"/>
    <property type="project" value="InterPro"/>
</dbReference>
<evidence type="ECO:0000313" key="5">
    <source>
        <dbReference type="EMBL" id="HIR47347.1"/>
    </source>
</evidence>
<dbReference type="AlphaFoldDB" id="A0A9D1ANH4"/>
<dbReference type="Gene3D" id="1.10.10.60">
    <property type="entry name" value="Homeodomain-like"/>
    <property type="match status" value="1"/>
</dbReference>
<keyword evidence="2" id="KW-0238">DNA-binding</keyword>
<evidence type="ECO:0000256" key="1">
    <source>
        <dbReference type="ARBA" id="ARBA00023015"/>
    </source>
</evidence>
<dbReference type="Gene3D" id="2.60.120.10">
    <property type="entry name" value="Jelly Rolls"/>
    <property type="match status" value="1"/>
</dbReference>
<sequence>MGYESTRLRREFQIDELVTIHYFEYPLNFVFHGEAHGFWEFLYVDRGSIRVTAGNQERTLTAGQAIFHEPWEFHAFRSVGKRPPNLAVFSFLCDSPYLEFFRGAVLTLSGEERGLISKILANAVECFSTPLHVPAVEKMELRPDAPAGCAQAILLYLELFLLTVRRARTQTSESPHMLPPLEEKPGDLPPRELLAQVLSYLEIHINDRLTLPEICEAFSISRSRLERIFHAEKGCGVIDYFIKMKIDRAKELIRNGAMNITELSYHLSFTSPQYFSLRFKRCTGMSPREFQSSVKELALHFR</sequence>
<dbReference type="PROSITE" id="PS01124">
    <property type="entry name" value="HTH_ARAC_FAMILY_2"/>
    <property type="match status" value="1"/>
</dbReference>
<evidence type="ECO:0000256" key="2">
    <source>
        <dbReference type="ARBA" id="ARBA00023125"/>
    </source>
</evidence>
<dbReference type="GO" id="GO:0043565">
    <property type="term" value="F:sequence-specific DNA binding"/>
    <property type="evidence" value="ECO:0007669"/>
    <property type="project" value="InterPro"/>
</dbReference>
<dbReference type="InterPro" id="IPR013096">
    <property type="entry name" value="Cupin_2"/>
</dbReference>
<organism evidence="5 6">
    <name type="scientific">Candidatus Caccousia avicola</name>
    <dbReference type="NCBI Taxonomy" id="2840721"/>
    <lineage>
        <taxon>Bacteria</taxon>
        <taxon>Bacillati</taxon>
        <taxon>Bacillota</taxon>
        <taxon>Clostridia</taxon>
        <taxon>Eubacteriales</taxon>
        <taxon>Oscillospiraceae</taxon>
        <taxon>Oscillospiraceae incertae sedis</taxon>
        <taxon>Candidatus Caccousia</taxon>
    </lineage>
</organism>
<keyword evidence="1" id="KW-0805">Transcription regulation</keyword>
<reference evidence="5" key="2">
    <citation type="journal article" date="2021" name="PeerJ">
        <title>Extensive microbial diversity within the chicken gut microbiome revealed by metagenomics and culture.</title>
        <authorList>
            <person name="Gilroy R."/>
            <person name="Ravi A."/>
            <person name="Getino M."/>
            <person name="Pursley I."/>
            <person name="Horton D.L."/>
            <person name="Alikhan N.F."/>
            <person name="Baker D."/>
            <person name="Gharbi K."/>
            <person name="Hall N."/>
            <person name="Watson M."/>
            <person name="Adriaenssens E.M."/>
            <person name="Foster-Nyarko E."/>
            <person name="Jarju S."/>
            <person name="Secka A."/>
            <person name="Antonio M."/>
            <person name="Oren A."/>
            <person name="Chaudhuri R.R."/>
            <person name="La Ragione R."/>
            <person name="Hildebrand F."/>
            <person name="Pallen M.J."/>
        </authorList>
    </citation>
    <scope>NUCLEOTIDE SEQUENCE</scope>
    <source>
        <strain evidence="5">ChiSxjej1B13-7958</strain>
    </source>
</reference>
<comment type="caution">
    <text evidence="5">The sequence shown here is derived from an EMBL/GenBank/DDBJ whole genome shotgun (WGS) entry which is preliminary data.</text>
</comment>
<evidence type="ECO:0000313" key="6">
    <source>
        <dbReference type="Proteomes" id="UP000824242"/>
    </source>
</evidence>